<evidence type="ECO:0000313" key="2">
    <source>
        <dbReference type="Proteomes" id="UP000238823"/>
    </source>
</evidence>
<dbReference type="Pfam" id="PF14085">
    <property type="entry name" value="DUF4265"/>
    <property type="match status" value="1"/>
</dbReference>
<protein>
    <recommendedName>
        <fullName evidence="3">DUF4265 domain-containing protein</fullName>
    </recommendedName>
</protein>
<dbReference type="InterPro" id="IPR025361">
    <property type="entry name" value="DUF4265"/>
</dbReference>
<organism evidence="1 2">
    <name type="scientific">Enhygromyxa salina</name>
    <dbReference type="NCBI Taxonomy" id="215803"/>
    <lineage>
        <taxon>Bacteria</taxon>
        <taxon>Pseudomonadati</taxon>
        <taxon>Myxococcota</taxon>
        <taxon>Polyangia</taxon>
        <taxon>Nannocystales</taxon>
        <taxon>Nannocystaceae</taxon>
        <taxon>Enhygromyxa</taxon>
    </lineage>
</organism>
<dbReference type="EMBL" id="PVNL01000146">
    <property type="protein sequence ID" value="PRP93860.1"/>
    <property type="molecule type" value="Genomic_DNA"/>
</dbReference>
<dbReference type="AlphaFoldDB" id="A0A2S9XMA5"/>
<reference evidence="1 2" key="1">
    <citation type="submission" date="2018-03" db="EMBL/GenBank/DDBJ databases">
        <title>Draft Genome Sequences of the Obligatory Marine Myxobacteria Enhygromyxa salina SWB007.</title>
        <authorList>
            <person name="Poehlein A."/>
            <person name="Moghaddam J.A."/>
            <person name="Harms H."/>
            <person name="Alanjari M."/>
            <person name="Koenig G.M."/>
            <person name="Daniel R."/>
            <person name="Schaeberle T.F."/>
        </authorList>
    </citation>
    <scope>NUCLEOTIDE SEQUENCE [LARGE SCALE GENOMIC DNA]</scope>
    <source>
        <strain evidence="1 2">SWB007</strain>
    </source>
</reference>
<comment type="caution">
    <text evidence="1">The sequence shown here is derived from an EMBL/GenBank/DDBJ whole genome shotgun (WGS) entry which is preliminary data.</text>
</comment>
<gene>
    <name evidence="1" type="ORF">ENSA7_79010</name>
</gene>
<sequence>MSMNRTAKIEFELEPNEDGFPPIGSESLHAIPREDGSFILDNTPFFVTEVALGDRIAADRILDSENKFAFSHVLEPSSAKSISIIFLVKELEQSIFDNLRDRGCYCEFAEFRALRMLAVSVPETCDYGALRAYLEEHEADETISFAELAV</sequence>
<evidence type="ECO:0000313" key="1">
    <source>
        <dbReference type="EMBL" id="PRP93860.1"/>
    </source>
</evidence>
<accession>A0A2S9XMA5</accession>
<name>A0A2S9XMA5_9BACT</name>
<evidence type="ECO:0008006" key="3">
    <source>
        <dbReference type="Google" id="ProtNLM"/>
    </source>
</evidence>
<dbReference type="OrthoDB" id="8617673at2"/>
<proteinExistence type="predicted"/>
<dbReference type="Proteomes" id="UP000238823">
    <property type="component" value="Unassembled WGS sequence"/>
</dbReference>